<dbReference type="SUPFAM" id="SSF116907">
    <property type="entry name" value="Hook domain"/>
    <property type="match status" value="1"/>
</dbReference>
<feature type="compositionally biased region" description="Low complexity" evidence="2">
    <location>
        <begin position="396"/>
        <end position="409"/>
    </location>
</feature>
<protein>
    <submittedName>
        <fullName evidence="3">Uncharacterized protein</fullName>
    </submittedName>
</protein>
<organism evidence="3 4">
    <name type="scientific">Schistosoma mattheei</name>
    <dbReference type="NCBI Taxonomy" id="31246"/>
    <lineage>
        <taxon>Eukaryota</taxon>
        <taxon>Metazoa</taxon>
        <taxon>Spiralia</taxon>
        <taxon>Lophotrochozoa</taxon>
        <taxon>Platyhelminthes</taxon>
        <taxon>Trematoda</taxon>
        <taxon>Digenea</taxon>
        <taxon>Strigeidida</taxon>
        <taxon>Schistosomatoidea</taxon>
        <taxon>Schistosomatidae</taxon>
        <taxon>Schistosoma</taxon>
    </lineage>
</organism>
<dbReference type="AlphaFoldDB" id="A0A183NXI9"/>
<feature type="region of interest" description="Disordered" evidence="2">
    <location>
        <begin position="740"/>
        <end position="789"/>
    </location>
</feature>
<reference evidence="3 4" key="1">
    <citation type="submission" date="2018-11" db="EMBL/GenBank/DDBJ databases">
        <authorList>
            <consortium name="Pathogen Informatics"/>
        </authorList>
    </citation>
    <scope>NUCLEOTIDE SEQUENCE [LARGE SCALE GENOMIC DNA]</scope>
    <source>
        <strain>Denwood</strain>
        <strain evidence="4">Zambia</strain>
    </source>
</reference>
<feature type="coiled-coil region" evidence="1">
    <location>
        <begin position="595"/>
        <end position="646"/>
    </location>
</feature>
<dbReference type="PANTHER" id="PTHR18947">
    <property type="entry name" value="HOOK PROTEINS"/>
    <property type="match status" value="1"/>
</dbReference>
<name>A0A183NXI9_9TREM</name>
<dbReference type="GO" id="GO:0051959">
    <property type="term" value="F:dynein light intermediate chain binding"/>
    <property type="evidence" value="ECO:0007669"/>
    <property type="project" value="TreeGrafter"/>
</dbReference>
<keyword evidence="1" id="KW-0175">Coiled coil</keyword>
<feature type="coiled-coil region" evidence="1">
    <location>
        <begin position="261"/>
        <end position="343"/>
    </location>
</feature>
<gene>
    <name evidence="3" type="ORF">SMTD_LOCUS6825</name>
</gene>
<keyword evidence="4" id="KW-1185">Reference proteome</keyword>
<dbReference type="InterPro" id="IPR036872">
    <property type="entry name" value="CH_dom_sf"/>
</dbReference>
<feature type="compositionally biased region" description="Acidic residues" evidence="2">
    <location>
        <begin position="741"/>
        <end position="751"/>
    </location>
</feature>
<feature type="coiled-coil region" evidence="1">
    <location>
        <begin position="806"/>
        <end position="927"/>
    </location>
</feature>
<sequence length="976" mass="112412">MLRWGKAQADQELEKILLFLLCAAVRCDRRDYFIRQIMENLNPDVQTGIMTCIKNVNKVTECPASIVSFEKLRSSDADILRTFRSVVNQLEDIYLELLDELASLQNKFITLQARYQLASRSKTLGPNGLKERSVSTISLGVDNSHSNSNGHFAISTPRLDEQPFLSRKNPDISDLNESFEQTNEHLNDGVFMNDNKVNQNTTTNNNISNINELSEIGRMDSGLEVETTELDSIRSLYPPTDNLTPEILVMDTDKHHLSVELAETKAKLRRAHIEIEDQADQLVELQDHLFETRRELSQVKEERARLADAAYTARHWQDEVDALKQTAERVINLEAENEKLKERLHEIDYYKARNSDLDLIKNLHEELGKLKLEHYTHKKFMNSPHKLANSKDIVTNNNNDNNNNNNNEKTNNHLHQHHQQQLLSQSNGLNCSLSDQLSESVTNRLNHLEEVNRRLNKELEMTKMLLVKAQSVNEVNIETEASLAEMKRENQLLTNKLERLETALSVQDERLCQLDLERMSFETDARKTRESLNTFKETSERHINELSRENDYLTETIKNLRGKNINDISSDERIARLEKENSVLGESVQNNVTCLARAELEISQLRHRLTKADELCKRLDSLTDERNQLSAELGAAKREITALKEACSKQTDLEIALVSAEGNCARLQTQLSTIRATCENSVNMENELIRLRQIETKCEQLQNALFTAIQKTAQVEVERDNLSTCLTNLKQNLHSRRLLESENDEADDEEGGIVGLHDEEVDSGNKTGDSTEETSPECLGVTKLRRKTISMPPNLRHRDRRRRGGYISYETELGRLDSEIKRLEVERDTLRKSLEEIQAKLTNEEVAHESAMKESDERSRQKISQLESEINHLKASIRLSDQEIRRLRRELRDSETDQHLSDAMEKIKQLESQIIRLNNTIKQNETHLKDGEQQRSELCQQKHYVGCIIVKPDNSINFRILNCEIKHAFNCYCNSF</sequence>
<evidence type="ECO:0000313" key="3">
    <source>
        <dbReference type="EMBL" id="VDP35998.1"/>
    </source>
</evidence>
<evidence type="ECO:0000256" key="2">
    <source>
        <dbReference type="SAM" id="MobiDB-lite"/>
    </source>
</evidence>
<dbReference type="EMBL" id="UZAL01027828">
    <property type="protein sequence ID" value="VDP35998.1"/>
    <property type="molecule type" value="Genomic_DNA"/>
</dbReference>
<dbReference type="PANTHER" id="PTHR18947:SF28">
    <property type="entry name" value="GIRDIN, ISOFORM A"/>
    <property type="match status" value="1"/>
</dbReference>
<evidence type="ECO:0000256" key="1">
    <source>
        <dbReference type="SAM" id="Coils"/>
    </source>
</evidence>
<accession>A0A183NXI9</accession>
<proteinExistence type="predicted"/>
<dbReference type="STRING" id="31246.A0A183NXI9"/>
<feature type="coiled-coil region" evidence="1">
    <location>
        <begin position="87"/>
        <end position="114"/>
    </location>
</feature>
<dbReference type="GO" id="GO:0005813">
    <property type="term" value="C:centrosome"/>
    <property type="evidence" value="ECO:0007669"/>
    <property type="project" value="TreeGrafter"/>
</dbReference>
<evidence type="ECO:0000313" key="4">
    <source>
        <dbReference type="Proteomes" id="UP000269396"/>
    </source>
</evidence>
<dbReference type="Gene3D" id="1.10.418.10">
    <property type="entry name" value="Calponin-like domain"/>
    <property type="match status" value="1"/>
</dbReference>
<feature type="region of interest" description="Disordered" evidence="2">
    <location>
        <begin position="384"/>
        <end position="424"/>
    </location>
</feature>
<dbReference type="GO" id="GO:0005737">
    <property type="term" value="C:cytoplasm"/>
    <property type="evidence" value="ECO:0007669"/>
    <property type="project" value="TreeGrafter"/>
</dbReference>
<dbReference type="GO" id="GO:0030705">
    <property type="term" value="P:cytoskeleton-dependent intracellular transport"/>
    <property type="evidence" value="ECO:0007669"/>
    <property type="project" value="TreeGrafter"/>
</dbReference>
<dbReference type="GO" id="GO:0031122">
    <property type="term" value="P:cytoplasmic microtubule organization"/>
    <property type="evidence" value="ECO:0007669"/>
    <property type="project" value="TreeGrafter"/>
</dbReference>
<feature type="coiled-coil region" evidence="1">
    <location>
        <begin position="438"/>
        <end position="510"/>
    </location>
</feature>
<dbReference type="Proteomes" id="UP000269396">
    <property type="component" value="Unassembled WGS sequence"/>
</dbReference>
<dbReference type="GO" id="GO:0008017">
    <property type="term" value="F:microtubule binding"/>
    <property type="evidence" value="ECO:0007669"/>
    <property type="project" value="TreeGrafter"/>
</dbReference>
<feature type="coiled-coil region" evidence="1">
    <location>
        <begin position="684"/>
        <end position="711"/>
    </location>
</feature>